<feature type="region of interest" description="Disordered" evidence="1">
    <location>
        <begin position="94"/>
        <end position="120"/>
    </location>
</feature>
<organism evidence="2">
    <name type="scientific">Lamprotornis superbus</name>
    <dbReference type="NCBI Taxonomy" id="245042"/>
    <lineage>
        <taxon>Eukaryota</taxon>
        <taxon>Metazoa</taxon>
        <taxon>Chordata</taxon>
        <taxon>Craniata</taxon>
        <taxon>Vertebrata</taxon>
        <taxon>Euteleostomi</taxon>
        <taxon>Archelosauria</taxon>
        <taxon>Archosauria</taxon>
        <taxon>Dinosauria</taxon>
        <taxon>Saurischia</taxon>
        <taxon>Theropoda</taxon>
        <taxon>Coelurosauria</taxon>
        <taxon>Aves</taxon>
        <taxon>Neognathae</taxon>
        <taxon>Neoaves</taxon>
        <taxon>Telluraves</taxon>
        <taxon>Australaves</taxon>
        <taxon>Passeriformes</taxon>
        <taxon>Sturnidae</taxon>
        <taxon>Lamprotornis</taxon>
    </lineage>
</organism>
<reference evidence="3" key="3">
    <citation type="submission" date="2022-01" db="EMBL/GenBank/DDBJ databases">
        <authorList>
            <person name="Rubenstein D.R."/>
        </authorList>
    </citation>
    <scope>NUCLEOTIDE SEQUENCE</scope>
    <source>
        <strain evidence="3">SS15</strain>
        <tissue evidence="3">Liver</tissue>
    </source>
</reference>
<gene>
    <name evidence="3" type="ORF">IHE44_0001185</name>
    <name evidence="2" type="ORF">IHE44_001008</name>
</gene>
<evidence type="ECO:0000313" key="3">
    <source>
        <dbReference type="EMBL" id="KAI1243555.1"/>
    </source>
</evidence>
<evidence type="ECO:0000313" key="4">
    <source>
        <dbReference type="Proteomes" id="UP000618051"/>
    </source>
</evidence>
<dbReference type="PANTHER" id="PTHR14731:SF0">
    <property type="entry name" value="BRAIN AND ACUTE LEUKEMIA CYTOPLASMIC PROTEIN"/>
    <property type="match status" value="1"/>
</dbReference>
<dbReference type="Proteomes" id="UP000618051">
    <property type="component" value="Unassembled WGS sequence"/>
</dbReference>
<accession>A0A835P0S2</accession>
<dbReference type="InterPro" id="IPR009728">
    <property type="entry name" value="BAALC"/>
</dbReference>
<dbReference type="Pfam" id="PF06989">
    <property type="entry name" value="BAALC_N"/>
    <property type="match status" value="1"/>
</dbReference>
<dbReference type="EMBL" id="JADDUC010000012">
    <property type="protein sequence ID" value="KAG0129412.1"/>
    <property type="molecule type" value="Genomic_DNA"/>
</dbReference>
<feature type="compositionally biased region" description="Basic and acidic residues" evidence="1">
    <location>
        <begin position="9"/>
        <end position="24"/>
    </location>
</feature>
<reference evidence="3 4" key="2">
    <citation type="journal article" date="2021" name="J. Hered.">
        <title>Feather Gene Expression Elucidates the Developmental Basis of Plumage Iridescence in African Starlings.</title>
        <authorList>
            <person name="Rubenstein D.R."/>
            <person name="Corvelo A."/>
            <person name="MacManes M.D."/>
            <person name="Maia R."/>
            <person name="Narzisi G."/>
            <person name="Rousaki A."/>
            <person name="Vandenabeele P."/>
            <person name="Shawkey M.D."/>
            <person name="Solomon J."/>
        </authorList>
    </citation>
    <scope>NUCLEOTIDE SEQUENCE [LARGE SCALE GENOMIC DNA]</scope>
    <source>
        <strain evidence="3">SS15</strain>
    </source>
</reference>
<comment type="caution">
    <text evidence="2">The sequence shown here is derived from an EMBL/GenBank/DDBJ whole genome shotgun (WGS) entry which is preliminary data.</text>
</comment>
<feature type="compositionally biased region" description="Polar residues" evidence="1">
    <location>
        <begin position="97"/>
        <end position="108"/>
    </location>
</feature>
<dbReference type="EMBL" id="JADDUC020000001">
    <property type="protein sequence ID" value="KAI1243555.1"/>
    <property type="molecule type" value="Genomic_DNA"/>
</dbReference>
<dbReference type="OrthoDB" id="9940597at2759"/>
<dbReference type="PANTHER" id="PTHR14731">
    <property type="entry name" value="BRAIN AND ACUTE LEUKEMIA CYTOPLASMIC PROTEIN"/>
    <property type="match status" value="1"/>
</dbReference>
<dbReference type="AlphaFoldDB" id="A0A835P0S2"/>
<evidence type="ECO:0000256" key="1">
    <source>
        <dbReference type="SAM" id="MobiDB-lite"/>
    </source>
</evidence>
<name>A0A835P0S2_9PASS</name>
<evidence type="ECO:0000313" key="2">
    <source>
        <dbReference type="EMBL" id="KAG0129412.1"/>
    </source>
</evidence>
<sequence>MGCGGSRADAIEPRYYESWTRETESTWLTNTDSESPPQEGSAEGPGREQGGPRPGLLEDGKLAHASVSTASATAGMLNADKNNCGSQCANPIAHGIGTTTQRQNGFRTTESKWDTQKTSTQEVTINASDKVTEEKQRIVPINEENCSDDVLTSCVRRLGSHPRRKPMNCMAHEAALAHASSHQGGSSRIDGLQEMALVHNYLGNSTGLAHADPIPLQGGSCRVVDAACPGLLIPMLVLVEEASPKNHLDIFTPGGLLRNEESYLQGLFFEHYFSNINGSKTSNKIIMLKDMDFQIKDLSCCGSWTVWSYERRMLTHNWFISCGKGRMISKECLSDVPKKKKDLGTQGSHSPAVRCVTAHGNPTNRMLQNLGLDSTWQVEPLLVQESSLLLICLHAVFSYKDILINVCSVLWTVSLYVGFIPHTRTVSATQIFFLLEICLSKSRTRASHHAQEYLHGRRYGHLYHSGAVWVPLRTKIMMMIRLLLARKAEKFPLNPMCVFVSEGLYDPGADVEHTQLYVRESKKENEGTSSEKRKYINRVIEERLPVLCLFLSSNKNMRVFREGKECYVSVCLTVLPELRATLQLHQGLIKNFPRRTSAESWSMEQLAWLNNSLVETLDGSVPAAGVGVVEGHFTHPRAAPLEESSSLSTKVTTMLLLHLNSHFPLFSPQRPFPQQIFLITSLSFIKFNF</sequence>
<feature type="region of interest" description="Disordered" evidence="1">
    <location>
        <begin position="1"/>
        <end position="59"/>
    </location>
</feature>
<proteinExistence type="predicted"/>
<protein>
    <submittedName>
        <fullName evidence="2">Uncharacterized protein</fullName>
    </submittedName>
</protein>
<reference evidence="2" key="1">
    <citation type="submission" date="2020-10" db="EMBL/GenBank/DDBJ databases">
        <title>Feather gene expression reveals the developmental basis of iridescence in African starlings.</title>
        <authorList>
            <person name="Rubenstein D.R."/>
        </authorList>
    </citation>
    <scope>NUCLEOTIDE SEQUENCE</scope>
    <source>
        <strain evidence="2">SS15</strain>
        <tissue evidence="2">Liver</tissue>
    </source>
</reference>
<keyword evidence="4" id="KW-1185">Reference proteome</keyword>
<dbReference type="GO" id="GO:0005737">
    <property type="term" value="C:cytoplasm"/>
    <property type="evidence" value="ECO:0007669"/>
    <property type="project" value="InterPro"/>
</dbReference>
<feature type="compositionally biased region" description="Polar residues" evidence="1">
    <location>
        <begin position="25"/>
        <end position="38"/>
    </location>
</feature>